<organism evidence="1 2">
    <name type="scientific">Botrytis galanthina</name>
    <dbReference type="NCBI Taxonomy" id="278940"/>
    <lineage>
        <taxon>Eukaryota</taxon>
        <taxon>Fungi</taxon>
        <taxon>Dikarya</taxon>
        <taxon>Ascomycota</taxon>
        <taxon>Pezizomycotina</taxon>
        <taxon>Leotiomycetes</taxon>
        <taxon>Helotiales</taxon>
        <taxon>Sclerotiniaceae</taxon>
        <taxon>Botrytis</taxon>
    </lineage>
</organism>
<dbReference type="EMBL" id="PQXL01000019">
    <property type="protein sequence ID" value="THV54824.1"/>
    <property type="molecule type" value="Genomic_DNA"/>
</dbReference>
<evidence type="ECO:0000313" key="1">
    <source>
        <dbReference type="EMBL" id="THV54824.1"/>
    </source>
</evidence>
<gene>
    <name evidence="1" type="ORF">BGAL_0019g00250</name>
</gene>
<sequence length="80" mass="9264">MATGMFISKKLNLFKLPRLVLRCGSNMQTASQRYAKFVDVVMHSIFLLHQTRDAQLMSSFQLWSEPIVNEEIKGNNQLDF</sequence>
<comment type="caution">
    <text evidence="1">The sequence shown here is derived from an EMBL/GenBank/DDBJ whole genome shotgun (WGS) entry which is preliminary data.</text>
</comment>
<reference evidence="1 2" key="1">
    <citation type="submission" date="2017-12" db="EMBL/GenBank/DDBJ databases">
        <title>Comparative genomics of Botrytis spp.</title>
        <authorList>
            <person name="Valero-Jimenez C.A."/>
            <person name="Tapia P."/>
            <person name="Veloso J."/>
            <person name="Silva-Moreno E."/>
            <person name="Staats M."/>
            <person name="Valdes J.H."/>
            <person name="Van Kan J.A.L."/>
        </authorList>
    </citation>
    <scope>NUCLEOTIDE SEQUENCE [LARGE SCALE GENOMIC DNA]</scope>
    <source>
        <strain evidence="1 2">MUCL435</strain>
    </source>
</reference>
<dbReference type="AlphaFoldDB" id="A0A4S8RM71"/>
<dbReference type="Proteomes" id="UP000308671">
    <property type="component" value="Unassembled WGS sequence"/>
</dbReference>
<accession>A0A4S8RM71</accession>
<proteinExistence type="predicted"/>
<keyword evidence="2" id="KW-1185">Reference proteome</keyword>
<evidence type="ECO:0000313" key="2">
    <source>
        <dbReference type="Proteomes" id="UP000308671"/>
    </source>
</evidence>
<protein>
    <submittedName>
        <fullName evidence="1">Uncharacterized protein</fullName>
    </submittedName>
</protein>
<name>A0A4S8RM71_9HELO</name>